<evidence type="ECO:0000313" key="10">
    <source>
        <dbReference type="EMBL" id="MBB6520224.1"/>
    </source>
</evidence>
<evidence type="ECO:0000256" key="6">
    <source>
        <dbReference type="PIRNR" id="PIRNR000077"/>
    </source>
</evidence>
<dbReference type="InParanoid" id="A0A7X0JQ48"/>
<dbReference type="InterPro" id="IPR017937">
    <property type="entry name" value="Thioredoxin_CS"/>
</dbReference>
<feature type="active site" description="Nucleophile" evidence="7">
    <location>
        <position position="34"/>
    </location>
</feature>
<dbReference type="Pfam" id="PF00085">
    <property type="entry name" value="Thioredoxin"/>
    <property type="match status" value="1"/>
</dbReference>
<dbReference type="SUPFAM" id="SSF52833">
    <property type="entry name" value="Thioredoxin-like"/>
    <property type="match status" value="1"/>
</dbReference>
<evidence type="ECO:0000256" key="2">
    <source>
        <dbReference type="ARBA" id="ARBA00022448"/>
    </source>
</evidence>
<feature type="site" description="Deprotonates C-terminal active site Cys" evidence="7">
    <location>
        <position position="25"/>
    </location>
</feature>
<accession>A0A7X0JQ48</accession>
<keyword evidence="5 8" id="KW-0676">Redox-active center</keyword>
<dbReference type="GO" id="GO:0045454">
    <property type="term" value="P:cell redox homeostasis"/>
    <property type="evidence" value="ECO:0007669"/>
    <property type="project" value="TreeGrafter"/>
</dbReference>
<feature type="site" description="Contributes to redox potential value" evidence="7">
    <location>
        <position position="33"/>
    </location>
</feature>
<dbReference type="PIRSF" id="PIRSF000077">
    <property type="entry name" value="Thioredoxin"/>
    <property type="match status" value="1"/>
</dbReference>
<dbReference type="InterPro" id="IPR013766">
    <property type="entry name" value="Thioredoxin_domain"/>
</dbReference>
<keyword evidence="11" id="KW-1185">Reference proteome</keyword>
<reference evidence="10 11" key="1">
    <citation type="submission" date="2020-08" db="EMBL/GenBank/DDBJ databases">
        <title>Genomic Encyclopedia of Type Strains, Phase IV (KMG-IV): sequencing the most valuable type-strain genomes for metagenomic binning, comparative biology and taxonomic classification.</title>
        <authorList>
            <person name="Goeker M."/>
        </authorList>
    </citation>
    <scope>NUCLEOTIDE SEQUENCE [LARGE SCALE GENOMIC DNA]</scope>
    <source>
        <strain evidence="10 11">DSM 22368</strain>
    </source>
</reference>
<dbReference type="GO" id="GO:0015035">
    <property type="term" value="F:protein-disulfide reductase activity"/>
    <property type="evidence" value="ECO:0007669"/>
    <property type="project" value="InterPro"/>
</dbReference>
<evidence type="ECO:0000259" key="9">
    <source>
        <dbReference type="PROSITE" id="PS51352"/>
    </source>
</evidence>
<comment type="caution">
    <text evidence="10">The sequence shown here is derived from an EMBL/GenBank/DDBJ whole genome shotgun (WGS) entry which is preliminary data.</text>
</comment>
<evidence type="ECO:0000313" key="11">
    <source>
        <dbReference type="Proteomes" id="UP000528457"/>
    </source>
</evidence>
<feature type="site" description="Contributes to redox potential value" evidence="7">
    <location>
        <position position="32"/>
    </location>
</feature>
<sequence>MTTLQLSDENFQQTLNNADKPLLVDVWAPWCGPCKMVGPAVERIHADKPEWFSLGMANMEEFSAMAEQYDIKATPTLLLFKDGKEIARRSGAAMQSQILSWLQNELGNEA</sequence>
<dbReference type="PROSITE" id="PS51352">
    <property type="entry name" value="THIOREDOXIN_2"/>
    <property type="match status" value="1"/>
</dbReference>
<dbReference type="PRINTS" id="PR00421">
    <property type="entry name" value="THIOREDOXIN"/>
</dbReference>
<dbReference type="Proteomes" id="UP000528457">
    <property type="component" value="Unassembled WGS sequence"/>
</dbReference>
<evidence type="ECO:0000256" key="4">
    <source>
        <dbReference type="ARBA" id="ARBA00023157"/>
    </source>
</evidence>
<name>A0A7X0JQ48_9GAMM</name>
<keyword evidence="4 8" id="KW-1015">Disulfide bond</keyword>
<keyword evidence="2" id="KW-0813">Transport</keyword>
<dbReference type="PANTHER" id="PTHR45663:SF11">
    <property type="entry name" value="GEO12009P1"/>
    <property type="match status" value="1"/>
</dbReference>
<evidence type="ECO:0000256" key="1">
    <source>
        <dbReference type="ARBA" id="ARBA00008987"/>
    </source>
</evidence>
<keyword evidence="3" id="KW-0249">Electron transport</keyword>
<dbReference type="InterPro" id="IPR005746">
    <property type="entry name" value="Thioredoxin"/>
</dbReference>
<dbReference type="CDD" id="cd02947">
    <property type="entry name" value="TRX_family"/>
    <property type="match status" value="1"/>
</dbReference>
<comment type="similarity">
    <text evidence="1 6">Belongs to the thioredoxin family.</text>
</comment>
<evidence type="ECO:0000256" key="5">
    <source>
        <dbReference type="ARBA" id="ARBA00023284"/>
    </source>
</evidence>
<dbReference type="PROSITE" id="PS00194">
    <property type="entry name" value="THIOREDOXIN_1"/>
    <property type="match status" value="1"/>
</dbReference>
<proteinExistence type="inferred from homology"/>
<gene>
    <name evidence="10" type="ORF">HNR48_000502</name>
</gene>
<dbReference type="PANTHER" id="PTHR45663">
    <property type="entry name" value="GEO12009P1"/>
    <property type="match status" value="1"/>
</dbReference>
<evidence type="ECO:0000256" key="3">
    <source>
        <dbReference type="ARBA" id="ARBA00022982"/>
    </source>
</evidence>
<dbReference type="RefSeq" id="WP_166851863.1">
    <property type="nucleotide sequence ID" value="NZ_JAAONY010000001.1"/>
</dbReference>
<protein>
    <recommendedName>
        <fullName evidence="6">Thioredoxin</fullName>
    </recommendedName>
</protein>
<dbReference type="Gene3D" id="3.40.30.10">
    <property type="entry name" value="Glutaredoxin"/>
    <property type="match status" value="1"/>
</dbReference>
<feature type="disulfide bond" description="Redox-active" evidence="8">
    <location>
        <begin position="31"/>
        <end position="34"/>
    </location>
</feature>
<dbReference type="InterPro" id="IPR036249">
    <property type="entry name" value="Thioredoxin-like_sf"/>
</dbReference>
<feature type="domain" description="Thioredoxin" evidence="9">
    <location>
        <begin position="1"/>
        <end position="107"/>
    </location>
</feature>
<evidence type="ECO:0000256" key="7">
    <source>
        <dbReference type="PIRSR" id="PIRSR000077-1"/>
    </source>
</evidence>
<dbReference type="AlphaFoldDB" id="A0A7X0JQ48"/>
<feature type="active site" description="Nucleophile" evidence="7">
    <location>
        <position position="31"/>
    </location>
</feature>
<dbReference type="GO" id="GO:0005829">
    <property type="term" value="C:cytosol"/>
    <property type="evidence" value="ECO:0007669"/>
    <property type="project" value="TreeGrafter"/>
</dbReference>
<organism evidence="10 11">
    <name type="scientific">Pseudoteredinibacter isoporae</name>
    <dbReference type="NCBI Taxonomy" id="570281"/>
    <lineage>
        <taxon>Bacteria</taxon>
        <taxon>Pseudomonadati</taxon>
        <taxon>Pseudomonadota</taxon>
        <taxon>Gammaproteobacteria</taxon>
        <taxon>Cellvibrionales</taxon>
        <taxon>Cellvibrionaceae</taxon>
        <taxon>Pseudoteredinibacter</taxon>
    </lineage>
</organism>
<evidence type="ECO:0000256" key="8">
    <source>
        <dbReference type="PIRSR" id="PIRSR000077-4"/>
    </source>
</evidence>
<dbReference type="EMBL" id="JACHHT010000001">
    <property type="protein sequence ID" value="MBB6520224.1"/>
    <property type="molecule type" value="Genomic_DNA"/>
</dbReference>